<keyword evidence="1 4" id="KW-0808">Transferase</keyword>
<dbReference type="PANTHER" id="PTHR43877">
    <property type="entry name" value="AMINOALKYLPHOSPHONATE N-ACETYLTRANSFERASE-RELATED-RELATED"/>
    <property type="match status" value="1"/>
</dbReference>
<dbReference type="Proteomes" id="UP000241346">
    <property type="component" value="Unassembled WGS sequence"/>
</dbReference>
<dbReference type="CDD" id="cd04301">
    <property type="entry name" value="NAT_SF"/>
    <property type="match status" value="1"/>
</dbReference>
<evidence type="ECO:0000256" key="1">
    <source>
        <dbReference type="ARBA" id="ARBA00022679"/>
    </source>
</evidence>
<dbReference type="InterPro" id="IPR050832">
    <property type="entry name" value="Bact_Acetyltransf"/>
</dbReference>
<organism evidence="4 5">
    <name type="scientific">Photobacterium rosenbergii</name>
    <dbReference type="NCBI Taxonomy" id="294936"/>
    <lineage>
        <taxon>Bacteria</taxon>
        <taxon>Pseudomonadati</taxon>
        <taxon>Pseudomonadota</taxon>
        <taxon>Gammaproteobacteria</taxon>
        <taxon>Vibrionales</taxon>
        <taxon>Vibrionaceae</taxon>
        <taxon>Photobacterium</taxon>
    </lineage>
</organism>
<dbReference type="GO" id="GO:0016747">
    <property type="term" value="F:acyltransferase activity, transferring groups other than amino-acyl groups"/>
    <property type="evidence" value="ECO:0007669"/>
    <property type="project" value="InterPro"/>
</dbReference>
<dbReference type="InterPro" id="IPR016181">
    <property type="entry name" value="Acyl_CoA_acyltransferase"/>
</dbReference>
<evidence type="ECO:0000259" key="3">
    <source>
        <dbReference type="PROSITE" id="PS51186"/>
    </source>
</evidence>
<sequence>MDVQEIVTTADVEQGLIELLIECVNEGASIGFLPPLKKVEAISYWHHVEDELTKGERRLFIARESDKLVGVVQLALCQKANGIHRAEIEKLMVLPQQRGKGCGRALMVAAENAAVKLGRSLLVLDTRKGDVASKLYSAMGFQFAGEIPAFAISATGNLDATLLFYKQLQ</sequence>
<dbReference type="SUPFAM" id="SSF55729">
    <property type="entry name" value="Acyl-CoA N-acyltransferases (Nat)"/>
    <property type="match status" value="1"/>
</dbReference>
<evidence type="ECO:0000256" key="2">
    <source>
        <dbReference type="ARBA" id="ARBA00023315"/>
    </source>
</evidence>
<evidence type="ECO:0000313" key="5">
    <source>
        <dbReference type="Proteomes" id="UP000241346"/>
    </source>
</evidence>
<comment type="caution">
    <text evidence="4">The sequence shown here is derived from an EMBL/GenBank/DDBJ whole genome shotgun (WGS) entry which is preliminary data.</text>
</comment>
<dbReference type="InterPro" id="IPR000182">
    <property type="entry name" value="GNAT_dom"/>
</dbReference>
<dbReference type="AlphaFoldDB" id="A0A2T3NFP2"/>
<keyword evidence="2" id="KW-0012">Acyltransferase</keyword>
<dbReference type="Gene3D" id="3.40.630.30">
    <property type="match status" value="1"/>
</dbReference>
<accession>A0A2T3NFP2</accession>
<name>A0A2T3NFP2_9GAMM</name>
<protein>
    <submittedName>
        <fullName evidence="4">GNAT family N-acetyltransferase</fullName>
    </submittedName>
</protein>
<dbReference type="OrthoDB" id="3389160at2"/>
<dbReference type="Pfam" id="PF00583">
    <property type="entry name" value="Acetyltransf_1"/>
    <property type="match status" value="1"/>
</dbReference>
<proteinExistence type="predicted"/>
<dbReference type="PROSITE" id="PS51186">
    <property type="entry name" value="GNAT"/>
    <property type="match status" value="1"/>
</dbReference>
<dbReference type="RefSeq" id="WP_107298218.1">
    <property type="nucleotide sequence ID" value="NZ_PYMB01000003.1"/>
</dbReference>
<reference evidence="4 5" key="1">
    <citation type="submission" date="2018-03" db="EMBL/GenBank/DDBJ databases">
        <title>Whole genome sequencing of Histamine producing bacteria.</title>
        <authorList>
            <person name="Butler K."/>
        </authorList>
    </citation>
    <scope>NUCLEOTIDE SEQUENCE [LARGE SCALE GENOMIC DNA]</scope>
    <source>
        <strain evidence="4 5">DSM 19138</strain>
    </source>
</reference>
<feature type="domain" description="N-acetyltransferase" evidence="3">
    <location>
        <begin position="7"/>
        <end position="169"/>
    </location>
</feature>
<dbReference type="EMBL" id="PYMB01000003">
    <property type="protein sequence ID" value="PSW13398.1"/>
    <property type="molecule type" value="Genomic_DNA"/>
</dbReference>
<gene>
    <name evidence="4" type="ORF">C9J01_11200</name>
</gene>
<evidence type="ECO:0000313" key="4">
    <source>
        <dbReference type="EMBL" id="PSW13398.1"/>
    </source>
</evidence>